<keyword evidence="3" id="KW-1185">Reference proteome</keyword>
<accession>A0A180G8Q1</accession>
<protein>
    <submittedName>
        <fullName evidence="1 2">Uncharacterized protein</fullName>
    </submittedName>
</protein>
<sequence length="133" mass="15127">MESTTTASNSKRYRLNGKNYATRSTMMQAEMYSIGCLALVKKEVVTNLAEENIKLYVLTMKHLDEEHIAIVNSKFGSDKEGEGLELWELFKNKYASNEAHHQMRALGEFIDLKFKETKDFVKEIQSGISNIGA</sequence>
<dbReference type="AlphaFoldDB" id="A0A180G8Q1"/>
<evidence type="ECO:0000313" key="3">
    <source>
        <dbReference type="Proteomes" id="UP000005240"/>
    </source>
</evidence>
<reference evidence="1" key="1">
    <citation type="submission" date="2009-11" db="EMBL/GenBank/DDBJ databases">
        <authorList>
            <consortium name="The Broad Institute Genome Sequencing Platform"/>
            <person name="Ward D."/>
            <person name="Feldgarden M."/>
            <person name="Earl A."/>
            <person name="Young S.K."/>
            <person name="Zeng Q."/>
            <person name="Koehrsen M."/>
            <person name="Alvarado L."/>
            <person name="Berlin A."/>
            <person name="Bochicchio J."/>
            <person name="Borenstein D."/>
            <person name="Chapman S.B."/>
            <person name="Chen Z."/>
            <person name="Engels R."/>
            <person name="Freedman E."/>
            <person name="Gellesch M."/>
            <person name="Goldberg J."/>
            <person name="Griggs A."/>
            <person name="Gujja S."/>
            <person name="Heilman E."/>
            <person name="Heiman D."/>
            <person name="Hepburn T."/>
            <person name="Howarth C."/>
            <person name="Jen D."/>
            <person name="Larson L."/>
            <person name="Lewis B."/>
            <person name="Mehta T."/>
            <person name="Park D."/>
            <person name="Pearson M."/>
            <person name="Roberts A."/>
            <person name="Saif S."/>
            <person name="Shea T."/>
            <person name="Shenoy N."/>
            <person name="Sisk P."/>
            <person name="Stolte C."/>
            <person name="Sykes S."/>
            <person name="Thomson T."/>
            <person name="Walk T."/>
            <person name="White J."/>
            <person name="Yandava C."/>
            <person name="Izard J."/>
            <person name="Baranova O.V."/>
            <person name="Blanton J.M."/>
            <person name="Tanner A.C."/>
            <person name="Dewhirst F.E."/>
            <person name="Haas B."/>
            <person name="Nusbaum C."/>
            <person name="Birren B."/>
        </authorList>
    </citation>
    <scope>NUCLEOTIDE SEQUENCE [LARGE SCALE GENOMIC DNA]</scope>
    <source>
        <strain evidence="1">1-1 BBBD Race 1</strain>
    </source>
</reference>
<evidence type="ECO:0000313" key="2">
    <source>
        <dbReference type="EnsemblFungi" id="PTTG_28820-t43_1-p1"/>
    </source>
</evidence>
<dbReference type="EnsemblFungi" id="PTTG_28820-t43_1">
    <property type="protein sequence ID" value="PTTG_28820-t43_1-p1"/>
    <property type="gene ID" value="PTTG_28820"/>
</dbReference>
<reference evidence="1" key="2">
    <citation type="submission" date="2016-05" db="EMBL/GenBank/DDBJ databases">
        <title>Comparative analysis highlights variable genome content of wheat rusts and divergence of the mating loci.</title>
        <authorList>
            <person name="Cuomo C.A."/>
            <person name="Bakkeren G."/>
            <person name="Szabo L."/>
            <person name="Khalil H."/>
            <person name="Joly D."/>
            <person name="Goldberg J."/>
            <person name="Young S."/>
            <person name="Zeng Q."/>
            <person name="Fellers J."/>
        </authorList>
    </citation>
    <scope>NUCLEOTIDE SEQUENCE [LARGE SCALE GENOMIC DNA]</scope>
    <source>
        <strain evidence="1">1-1 BBBD Race 1</strain>
    </source>
</reference>
<reference evidence="2 3" key="3">
    <citation type="journal article" date="2017" name="G3 (Bethesda)">
        <title>Comparative analysis highlights variable genome content of wheat rusts and divergence of the mating loci.</title>
        <authorList>
            <person name="Cuomo C.A."/>
            <person name="Bakkeren G."/>
            <person name="Khalil H.B."/>
            <person name="Panwar V."/>
            <person name="Joly D."/>
            <person name="Linning R."/>
            <person name="Sakthikumar S."/>
            <person name="Song X."/>
            <person name="Adiconis X."/>
            <person name="Fan L."/>
            <person name="Goldberg J.M."/>
            <person name="Levin J.Z."/>
            <person name="Young S."/>
            <person name="Zeng Q."/>
            <person name="Anikster Y."/>
            <person name="Bruce M."/>
            <person name="Wang M."/>
            <person name="Yin C."/>
            <person name="McCallum B."/>
            <person name="Szabo L.J."/>
            <person name="Hulbert S."/>
            <person name="Chen X."/>
            <person name="Fellers J.P."/>
        </authorList>
    </citation>
    <scope>NUCLEOTIDE SEQUENCE</scope>
    <source>
        <strain evidence="2">isolate 1-1 / race 1 (BBBD)</strain>
        <strain evidence="3">Isolate 1-1 / race 1 (BBBD)</strain>
    </source>
</reference>
<gene>
    <name evidence="1" type="ORF">PTTG_28820</name>
</gene>
<dbReference type="EMBL" id="ADAS02000141">
    <property type="protein sequence ID" value="OAV89085.1"/>
    <property type="molecule type" value="Genomic_DNA"/>
</dbReference>
<dbReference type="OrthoDB" id="2506316at2759"/>
<name>A0A180G8Q1_PUCT1</name>
<proteinExistence type="predicted"/>
<dbReference type="VEuPathDB" id="FungiDB:PTTG_28820"/>
<organism evidence="1">
    <name type="scientific">Puccinia triticina (isolate 1-1 / race 1 (BBBD))</name>
    <name type="common">Brown leaf rust fungus</name>
    <dbReference type="NCBI Taxonomy" id="630390"/>
    <lineage>
        <taxon>Eukaryota</taxon>
        <taxon>Fungi</taxon>
        <taxon>Dikarya</taxon>
        <taxon>Basidiomycota</taxon>
        <taxon>Pucciniomycotina</taxon>
        <taxon>Pucciniomycetes</taxon>
        <taxon>Pucciniales</taxon>
        <taxon>Pucciniaceae</taxon>
        <taxon>Puccinia</taxon>
    </lineage>
</organism>
<dbReference type="STRING" id="630390.A0A180G8Q1"/>
<reference evidence="2" key="4">
    <citation type="submission" date="2025-05" db="UniProtKB">
        <authorList>
            <consortium name="EnsemblFungi"/>
        </authorList>
    </citation>
    <scope>IDENTIFICATION</scope>
    <source>
        <strain evidence="2">isolate 1-1 / race 1 (BBBD)</strain>
    </source>
</reference>
<evidence type="ECO:0000313" key="1">
    <source>
        <dbReference type="EMBL" id="OAV89085.1"/>
    </source>
</evidence>
<dbReference type="Proteomes" id="UP000005240">
    <property type="component" value="Unassembled WGS sequence"/>
</dbReference>